<evidence type="ECO:0000313" key="3">
    <source>
        <dbReference type="Proteomes" id="UP001560573"/>
    </source>
</evidence>
<dbReference type="Gene3D" id="2.40.128.110">
    <property type="entry name" value="Lipid/polyisoprenoid-binding, YceI-like"/>
    <property type="match status" value="1"/>
</dbReference>
<dbReference type="EMBL" id="JAULBC010000002">
    <property type="protein sequence ID" value="MEX6687236.1"/>
    <property type="molecule type" value="Genomic_DNA"/>
</dbReference>
<dbReference type="InterPro" id="IPR007372">
    <property type="entry name" value="Lipid/polyisoprenoid-bd_YceI"/>
</dbReference>
<feature type="domain" description="Lipid/polyisoprenoid-binding YceI-like" evidence="1">
    <location>
        <begin position="5"/>
        <end position="174"/>
    </location>
</feature>
<dbReference type="Proteomes" id="UP001560573">
    <property type="component" value="Unassembled WGS sequence"/>
</dbReference>
<evidence type="ECO:0000259" key="1">
    <source>
        <dbReference type="SMART" id="SM00867"/>
    </source>
</evidence>
<proteinExistence type="predicted"/>
<organism evidence="2 3">
    <name type="scientific">Danxiaibacter flavus</name>
    <dbReference type="NCBI Taxonomy" id="3049108"/>
    <lineage>
        <taxon>Bacteria</taxon>
        <taxon>Pseudomonadati</taxon>
        <taxon>Bacteroidota</taxon>
        <taxon>Chitinophagia</taxon>
        <taxon>Chitinophagales</taxon>
        <taxon>Chitinophagaceae</taxon>
        <taxon>Danxiaibacter</taxon>
    </lineage>
</organism>
<dbReference type="SUPFAM" id="SSF101874">
    <property type="entry name" value="YceI-like"/>
    <property type="match status" value="1"/>
</dbReference>
<dbReference type="InterPro" id="IPR036761">
    <property type="entry name" value="TTHA0802/YceI-like_sf"/>
</dbReference>
<name>A0ABV3ZBK2_9BACT</name>
<keyword evidence="3" id="KW-1185">Reference proteome</keyword>
<protein>
    <submittedName>
        <fullName evidence="2">YceI family protein</fullName>
    </submittedName>
</protein>
<reference evidence="2 3" key="1">
    <citation type="submission" date="2023-07" db="EMBL/GenBank/DDBJ databases">
        <authorList>
            <person name="Lian W.-H."/>
        </authorList>
    </citation>
    <scope>NUCLEOTIDE SEQUENCE [LARGE SCALE GENOMIC DNA]</scope>
    <source>
        <strain evidence="2 3">SYSU DXS3180</strain>
    </source>
</reference>
<dbReference type="Pfam" id="PF04264">
    <property type="entry name" value="YceI"/>
    <property type="match status" value="1"/>
</dbReference>
<sequence length="177" mass="19161">METTKWVVDPMHSEVHFKVKHLVISTVTGAFNTFGGEATANGDDFENAKVAFTLDVNSINTNQEARDNHLRSAEFFDAGQFPTISFESTSFKKAKGDIYAVTGNLTMKGITKEVTIDAEYGGAAKDAWGNTKLGFEVTGKINRKEFGLTYNALTETGGLALGEDIKLIANIQLAKSA</sequence>
<evidence type="ECO:0000313" key="2">
    <source>
        <dbReference type="EMBL" id="MEX6687236.1"/>
    </source>
</evidence>
<accession>A0ABV3ZBK2</accession>
<dbReference type="SMART" id="SM00867">
    <property type="entry name" value="YceI"/>
    <property type="match status" value="1"/>
</dbReference>
<gene>
    <name evidence="2" type="ORF">QTN47_07005</name>
</gene>
<dbReference type="PANTHER" id="PTHR34406">
    <property type="entry name" value="PROTEIN YCEI"/>
    <property type="match status" value="1"/>
</dbReference>
<comment type="caution">
    <text evidence="2">The sequence shown here is derived from an EMBL/GenBank/DDBJ whole genome shotgun (WGS) entry which is preliminary data.</text>
</comment>
<dbReference type="RefSeq" id="WP_369328640.1">
    <property type="nucleotide sequence ID" value="NZ_JAULBC010000002.1"/>
</dbReference>
<dbReference type="PANTHER" id="PTHR34406:SF1">
    <property type="entry name" value="PROTEIN YCEI"/>
    <property type="match status" value="1"/>
</dbReference>